<evidence type="ECO:0000256" key="3">
    <source>
        <dbReference type="ARBA" id="ARBA00022801"/>
    </source>
</evidence>
<evidence type="ECO:0000256" key="1">
    <source>
        <dbReference type="ARBA" id="ARBA00001946"/>
    </source>
</evidence>
<accession>A0A239P037</accession>
<protein>
    <submittedName>
        <fullName evidence="6">NUDIX domain-containing protein</fullName>
    </submittedName>
</protein>
<dbReference type="PANTHER" id="PTHR43046">
    <property type="entry name" value="GDP-MANNOSE MANNOSYL HYDROLASE"/>
    <property type="match status" value="1"/>
</dbReference>
<sequence>MVRRMEIDHEVAVIVLTDAVGRVLMQHRSPDAHTEPGRWGPPTGLVEPGESAAAAAHRELLEEAGLTAVLEPDRVLEQALTDGRGVRFHVFTGRTEARQEDVVLGEGLAMRFLTPAEMATKELVSNANRLMSLT</sequence>
<dbReference type="GO" id="GO:0016787">
    <property type="term" value="F:hydrolase activity"/>
    <property type="evidence" value="ECO:0007669"/>
    <property type="project" value="UniProtKB-KW"/>
</dbReference>
<evidence type="ECO:0000256" key="2">
    <source>
        <dbReference type="ARBA" id="ARBA00005582"/>
    </source>
</evidence>
<dbReference type="InterPro" id="IPR020084">
    <property type="entry name" value="NUDIX_hydrolase_CS"/>
</dbReference>
<evidence type="ECO:0000313" key="6">
    <source>
        <dbReference type="EMBL" id="SNT60446.1"/>
    </source>
</evidence>
<gene>
    <name evidence="6" type="ORF">SAMN05421812_11296</name>
</gene>
<reference evidence="6 7" key="1">
    <citation type="submission" date="2017-06" db="EMBL/GenBank/DDBJ databases">
        <authorList>
            <person name="Kim H.J."/>
            <person name="Triplett B.A."/>
        </authorList>
    </citation>
    <scope>NUCLEOTIDE SEQUENCE [LARGE SCALE GENOMIC DNA]</scope>
    <source>
        <strain evidence="6 7">CGMCC 4.5593</strain>
    </source>
</reference>
<proteinExistence type="inferred from homology"/>
<comment type="cofactor">
    <cofactor evidence="1">
        <name>Mg(2+)</name>
        <dbReference type="ChEBI" id="CHEBI:18420"/>
    </cofactor>
</comment>
<organism evidence="6 7">
    <name type="scientific">Asanoa hainanensis</name>
    <dbReference type="NCBI Taxonomy" id="560556"/>
    <lineage>
        <taxon>Bacteria</taxon>
        <taxon>Bacillati</taxon>
        <taxon>Actinomycetota</taxon>
        <taxon>Actinomycetes</taxon>
        <taxon>Micromonosporales</taxon>
        <taxon>Micromonosporaceae</taxon>
        <taxon>Asanoa</taxon>
    </lineage>
</organism>
<dbReference type="InterPro" id="IPR000086">
    <property type="entry name" value="NUDIX_hydrolase_dom"/>
</dbReference>
<name>A0A239P037_9ACTN</name>
<evidence type="ECO:0000313" key="7">
    <source>
        <dbReference type="Proteomes" id="UP000198362"/>
    </source>
</evidence>
<dbReference type="InterPro" id="IPR020476">
    <property type="entry name" value="Nudix_hydrolase"/>
</dbReference>
<dbReference type="PANTHER" id="PTHR43046:SF2">
    <property type="entry name" value="8-OXO-DGTP DIPHOSPHATASE-RELATED"/>
    <property type="match status" value="1"/>
</dbReference>
<dbReference type="Gene3D" id="3.90.79.10">
    <property type="entry name" value="Nucleoside Triphosphate Pyrophosphohydrolase"/>
    <property type="match status" value="1"/>
</dbReference>
<feature type="domain" description="Nudix hydrolase" evidence="5">
    <location>
        <begin position="6"/>
        <end position="134"/>
    </location>
</feature>
<dbReference type="Pfam" id="PF00293">
    <property type="entry name" value="NUDIX"/>
    <property type="match status" value="1"/>
</dbReference>
<keyword evidence="3 4" id="KW-0378">Hydrolase</keyword>
<dbReference type="PRINTS" id="PR00502">
    <property type="entry name" value="NUDIXFAMILY"/>
</dbReference>
<comment type="similarity">
    <text evidence="2 4">Belongs to the Nudix hydrolase family.</text>
</comment>
<evidence type="ECO:0000256" key="4">
    <source>
        <dbReference type="RuleBase" id="RU003476"/>
    </source>
</evidence>
<dbReference type="EMBL" id="FZPH01000012">
    <property type="protein sequence ID" value="SNT60446.1"/>
    <property type="molecule type" value="Genomic_DNA"/>
</dbReference>
<dbReference type="PROSITE" id="PS51462">
    <property type="entry name" value="NUDIX"/>
    <property type="match status" value="1"/>
</dbReference>
<evidence type="ECO:0000259" key="5">
    <source>
        <dbReference type="PROSITE" id="PS51462"/>
    </source>
</evidence>
<dbReference type="AlphaFoldDB" id="A0A239P037"/>
<dbReference type="PROSITE" id="PS00893">
    <property type="entry name" value="NUDIX_BOX"/>
    <property type="match status" value="1"/>
</dbReference>
<dbReference type="Proteomes" id="UP000198362">
    <property type="component" value="Unassembled WGS sequence"/>
</dbReference>
<keyword evidence="7" id="KW-1185">Reference proteome</keyword>
<dbReference type="InterPro" id="IPR015797">
    <property type="entry name" value="NUDIX_hydrolase-like_dom_sf"/>
</dbReference>
<dbReference type="SUPFAM" id="SSF55811">
    <property type="entry name" value="Nudix"/>
    <property type="match status" value="1"/>
</dbReference>